<dbReference type="GO" id="GO:0008658">
    <property type="term" value="F:penicillin binding"/>
    <property type="evidence" value="ECO:0007669"/>
    <property type="project" value="InterPro"/>
</dbReference>
<keyword evidence="9" id="KW-0808">Transferase</keyword>
<evidence type="ECO:0000256" key="1">
    <source>
        <dbReference type="ARBA" id="ARBA00004236"/>
    </source>
</evidence>
<dbReference type="GO" id="GO:0005886">
    <property type="term" value="C:plasma membrane"/>
    <property type="evidence" value="ECO:0007669"/>
    <property type="project" value="UniProtKB-SubCell"/>
</dbReference>
<keyword evidence="7" id="KW-0645">Protease</keyword>
<evidence type="ECO:0000256" key="7">
    <source>
        <dbReference type="ARBA" id="ARBA00022670"/>
    </source>
</evidence>
<dbReference type="Gene3D" id="3.40.710.10">
    <property type="entry name" value="DD-peptidase/beta-lactamase superfamily"/>
    <property type="match status" value="2"/>
</dbReference>
<dbReference type="Gene3D" id="1.10.3810.10">
    <property type="entry name" value="Biosynthetic peptidoglycan transglycosylase-like"/>
    <property type="match status" value="1"/>
</dbReference>
<keyword evidence="6 22" id="KW-0121">Carboxypeptidase</keyword>
<keyword evidence="11" id="KW-0133">Cell shape</keyword>
<dbReference type="InterPro" id="IPR036950">
    <property type="entry name" value="PBP_transglycosylase"/>
</dbReference>
<evidence type="ECO:0000256" key="10">
    <source>
        <dbReference type="ARBA" id="ARBA00022801"/>
    </source>
</evidence>
<dbReference type="eggNOG" id="COG5009">
    <property type="taxonomic scope" value="Bacteria"/>
</dbReference>
<keyword evidence="23" id="KW-1185">Reference proteome</keyword>
<keyword evidence="15" id="KW-0961">Cell wall biogenesis/degradation</keyword>
<accession>G8R6T9</accession>
<gene>
    <name evidence="22" type="ordered locus">Oweho_1274</name>
</gene>
<proteinExistence type="inferred from homology"/>
<dbReference type="InterPro" id="IPR050396">
    <property type="entry name" value="Glycosyltr_51/Transpeptidase"/>
</dbReference>
<dbReference type="InterPro" id="IPR001264">
    <property type="entry name" value="Glyco_trans_51"/>
</dbReference>
<feature type="domain" description="Glycosyl transferase family 51" evidence="21">
    <location>
        <begin position="62"/>
        <end position="240"/>
    </location>
</feature>
<dbReference type="OrthoDB" id="9766909at2"/>
<evidence type="ECO:0000259" key="20">
    <source>
        <dbReference type="Pfam" id="PF00905"/>
    </source>
</evidence>
<evidence type="ECO:0000256" key="6">
    <source>
        <dbReference type="ARBA" id="ARBA00022645"/>
    </source>
</evidence>
<comment type="similarity">
    <text evidence="4">In the N-terminal section; belongs to the glycosyltransferase 51 family.</text>
</comment>
<comment type="similarity">
    <text evidence="3">In the C-terminal section; belongs to the transpeptidase family.</text>
</comment>
<keyword evidence="10" id="KW-0378">Hydrolase</keyword>
<dbReference type="InterPro" id="IPR001460">
    <property type="entry name" value="PCN-bd_Tpept"/>
</dbReference>
<keyword evidence="5" id="KW-1003">Cell membrane</keyword>
<evidence type="ECO:0000256" key="11">
    <source>
        <dbReference type="ARBA" id="ARBA00022960"/>
    </source>
</evidence>
<feature type="domain" description="Penicillin-binding protein transpeptidase" evidence="20">
    <location>
        <begin position="414"/>
        <end position="687"/>
    </location>
</feature>
<dbReference type="KEGG" id="oho:Oweho_1274"/>
<evidence type="ECO:0000256" key="8">
    <source>
        <dbReference type="ARBA" id="ARBA00022676"/>
    </source>
</evidence>
<dbReference type="PANTHER" id="PTHR32282:SF11">
    <property type="entry name" value="PENICILLIN-BINDING PROTEIN 1B"/>
    <property type="match status" value="1"/>
</dbReference>
<dbReference type="Pfam" id="PF00912">
    <property type="entry name" value="Transgly"/>
    <property type="match status" value="1"/>
</dbReference>
<comment type="subcellular location">
    <subcellularLocation>
        <location evidence="1">Cell membrane</location>
    </subcellularLocation>
</comment>
<feature type="compositionally biased region" description="Basic and acidic residues" evidence="18">
    <location>
        <begin position="736"/>
        <end position="759"/>
    </location>
</feature>
<name>G8R6T9_OWEHD</name>
<feature type="compositionally biased region" description="Basic residues" evidence="18">
    <location>
        <begin position="760"/>
        <end position="769"/>
    </location>
</feature>
<dbReference type="RefSeq" id="WP_014201634.1">
    <property type="nucleotide sequence ID" value="NC_016599.1"/>
</dbReference>
<evidence type="ECO:0000256" key="17">
    <source>
        <dbReference type="ARBA" id="ARBA00049902"/>
    </source>
</evidence>
<comment type="catalytic activity">
    <reaction evidence="17">
        <text>[GlcNAc-(1-&gt;4)-Mur2Ac(oyl-L-Ala-gamma-D-Glu-L-Lys-D-Ala-D-Ala)](n)-di-trans,octa-cis-undecaprenyl diphosphate + beta-D-GlcNAc-(1-&gt;4)-Mur2Ac(oyl-L-Ala-gamma-D-Glu-L-Lys-D-Ala-D-Ala)-di-trans,octa-cis-undecaprenyl diphosphate = [GlcNAc-(1-&gt;4)-Mur2Ac(oyl-L-Ala-gamma-D-Glu-L-Lys-D-Ala-D-Ala)](n+1)-di-trans,octa-cis-undecaprenyl diphosphate + di-trans,octa-cis-undecaprenyl diphosphate + H(+)</text>
        <dbReference type="Rhea" id="RHEA:23708"/>
        <dbReference type="Rhea" id="RHEA-COMP:9602"/>
        <dbReference type="Rhea" id="RHEA-COMP:9603"/>
        <dbReference type="ChEBI" id="CHEBI:15378"/>
        <dbReference type="ChEBI" id="CHEBI:58405"/>
        <dbReference type="ChEBI" id="CHEBI:60033"/>
        <dbReference type="ChEBI" id="CHEBI:78435"/>
        <dbReference type="EC" id="2.4.99.28"/>
    </reaction>
</comment>
<evidence type="ECO:0000256" key="4">
    <source>
        <dbReference type="ARBA" id="ARBA00007739"/>
    </source>
</evidence>
<reference evidence="22 23" key="1">
    <citation type="journal article" date="2012" name="Stand. Genomic Sci.">
        <title>Genome sequence of the orange-pigmented seawater bacterium Owenweeksia hongkongensis type strain (UST20020801(T)).</title>
        <authorList>
            <person name="Riedel T."/>
            <person name="Held B."/>
            <person name="Nolan M."/>
            <person name="Lucas S."/>
            <person name="Lapidus A."/>
            <person name="Tice H."/>
            <person name="Del Rio T.G."/>
            <person name="Cheng J.F."/>
            <person name="Han C."/>
            <person name="Tapia R."/>
            <person name="Goodwin L.A."/>
            <person name="Pitluck S."/>
            <person name="Liolios K."/>
            <person name="Mavromatis K."/>
            <person name="Pagani I."/>
            <person name="Ivanova N."/>
            <person name="Mikhailova N."/>
            <person name="Pati A."/>
            <person name="Chen A."/>
            <person name="Palaniappan K."/>
            <person name="Rohde M."/>
            <person name="Tindall B.J."/>
            <person name="Detter J.C."/>
            <person name="Goker M."/>
            <person name="Woyke T."/>
            <person name="Bristow J."/>
            <person name="Eisen J.A."/>
            <person name="Markowitz V."/>
            <person name="Hugenholtz P."/>
            <person name="Klenk H.P."/>
            <person name="Kyrpides N.C."/>
        </authorList>
    </citation>
    <scope>NUCLEOTIDE SEQUENCE</scope>
    <source>
        <strain evidence="23">DSM 17368 / JCM 12287 / NRRL B-23963</strain>
    </source>
</reference>
<evidence type="ECO:0000313" key="23">
    <source>
        <dbReference type="Proteomes" id="UP000005631"/>
    </source>
</evidence>
<dbReference type="GO" id="GO:0009252">
    <property type="term" value="P:peptidoglycan biosynthetic process"/>
    <property type="evidence" value="ECO:0007669"/>
    <property type="project" value="UniProtKB-KW"/>
</dbReference>
<dbReference type="STRING" id="926562.Oweho_1274"/>
<evidence type="ECO:0000256" key="2">
    <source>
        <dbReference type="ARBA" id="ARBA00004752"/>
    </source>
</evidence>
<protein>
    <submittedName>
        <fullName evidence="22">Membrane carboxypeptidase/penicillin-binding protein</fullName>
    </submittedName>
</protein>
<evidence type="ECO:0000256" key="9">
    <source>
        <dbReference type="ARBA" id="ARBA00022679"/>
    </source>
</evidence>
<dbReference type="AlphaFoldDB" id="G8R6T9"/>
<dbReference type="GO" id="GO:0008360">
    <property type="term" value="P:regulation of cell shape"/>
    <property type="evidence" value="ECO:0007669"/>
    <property type="project" value="UniProtKB-KW"/>
</dbReference>
<organism evidence="22 23">
    <name type="scientific">Owenweeksia hongkongensis (strain DSM 17368 / CIP 108786 / JCM 12287 / NRRL B-23963 / UST20020801)</name>
    <dbReference type="NCBI Taxonomy" id="926562"/>
    <lineage>
        <taxon>Bacteria</taxon>
        <taxon>Pseudomonadati</taxon>
        <taxon>Bacteroidota</taxon>
        <taxon>Flavobacteriia</taxon>
        <taxon>Flavobacteriales</taxon>
        <taxon>Owenweeksiaceae</taxon>
        <taxon>Owenweeksia</taxon>
    </lineage>
</organism>
<dbReference type="GO" id="GO:0008955">
    <property type="term" value="F:peptidoglycan glycosyltransferase activity"/>
    <property type="evidence" value="ECO:0007669"/>
    <property type="project" value="UniProtKB-EC"/>
</dbReference>
<dbReference type="InterPro" id="IPR012338">
    <property type="entry name" value="Beta-lactam/transpept-like"/>
</dbReference>
<dbReference type="HOGENOM" id="CLU_006354_2_4_10"/>
<evidence type="ECO:0000256" key="14">
    <source>
        <dbReference type="ARBA" id="ARBA00023268"/>
    </source>
</evidence>
<sequence>MNKRFLKRILITLASLFVLGVLAIVLFFYAVKWQIFGPLPSEDDLQKIRNATATVVYSADDKVLGKIFTENRTNAKVDDLPQHLLDALVATEDARFYEHEGVDERSMVRVLVKSILLQDESAGGGSTLTQQLAKNLYGRKNHGVLSMPVNKFKEIILATRLEGMYSKRQILELYLNTVPFSDNTYGIEAASNRFFRKKPKDLTVEESAVLIGMLKASTYYNPRLHPDHSMGRRNVVMHQMYRYDYLSQEEYDSLKVLPLQLEYNNVADDSKAPYFLVHVKKQAKELIENLKDANGEPYSLEADGLKIYTTLNADMQLYAEKAVKSHMSKLQNLFDRHWGNRKPWGSQVGVFDNELKRSRSYKNLMKRKLSDDSLNYYLNEKHPVQLYAPQGDTVREMNIRDSVEYYVRLLNSGFFAMQPQTGEVLTWVGGIDHRFLPYDHVLAERQAASTFKPVVYATALSQGASPCDYIENTQRVYENYEGWTPRNYDDNYGGFYSMKAALAKSVNVAAVQTIFEAGIGNVISMAHQMGISGNIPNDPSISLGTASISLYDMVRAYGVFANGGKRVEPYMISKIETADGEVLYEKRGVSRTIYVFDEEVATQMNYMLQAVVNEGTGTKLRNVYGLRNDLAGKTGTAQNYTDGWFIGYNPKLVAGAWVGASSPAVHFKTGTYGSGSAMALPIFGKFMQSVNRNPNLKTYSWASFEPLSSKQMSDFDCPDFREENVMDKFFDLFSKEEGKEIKQPKDSEKNNGEQKEKKGLFKRIFGKKD</sequence>
<dbReference type="PANTHER" id="PTHR32282">
    <property type="entry name" value="BINDING PROTEIN TRANSPEPTIDASE, PUTATIVE-RELATED"/>
    <property type="match status" value="1"/>
</dbReference>
<keyword evidence="19" id="KW-1133">Transmembrane helix</keyword>
<evidence type="ECO:0000256" key="13">
    <source>
        <dbReference type="ARBA" id="ARBA00023136"/>
    </source>
</evidence>
<evidence type="ECO:0000256" key="19">
    <source>
        <dbReference type="SAM" id="Phobius"/>
    </source>
</evidence>
<dbReference type="GO" id="GO:0006508">
    <property type="term" value="P:proteolysis"/>
    <property type="evidence" value="ECO:0007669"/>
    <property type="project" value="UniProtKB-KW"/>
</dbReference>
<dbReference type="GO" id="GO:0030288">
    <property type="term" value="C:outer membrane-bounded periplasmic space"/>
    <property type="evidence" value="ECO:0007669"/>
    <property type="project" value="TreeGrafter"/>
</dbReference>
<evidence type="ECO:0000256" key="12">
    <source>
        <dbReference type="ARBA" id="ARBA00022984"/>
    </source>
</evidence>
<keyword evidence="12" id="KW-0573">Peptidoglycan synthesis</keyword>
<dbReference type="SUPFAM" id="SSF53955">
    <property type="entry name" value="Lysozyme-like"/>
    <property type="match status" value="1"/>
</dbReference>
<comment type="pathway">
    <text evidence="2">Cell wall biogenesis; peptidoglycan biosynthesis.</text>
</comment>
<keyword evidence="13 19" id="KW-0472">Membrane</keyword>
<dbReference type="Pfam" id="PF00905">
    <property type="entry name" value="Transpeptidase"/>
    <property type="match status" value="1"/>
</dbReference>
<evidence type="ECO:0000256" key="5">
    <source>
        <dbReference type="ARBA" id="ARBA00022475"/>
    </source>
</evidence>
<dbReference type="GO" id="GO:0009002">
    <property type="term" value="F:serine-type D-Ala-D-Ala carboxypeptidase activity"/>
    <property type="evidence" value="ECO:0007669"/>
    <property type="project" value="UniProtKB-EC"/>
</dbReference>
<evidence type="ECO:0000259" key="21">
    <source>
        <dbReference type="Pfam" id="PF00912"/>
    </source>
</evidence>
<keyword evidence="8" id="KW-0328">Glycosyltransferase</keyword>
<evidence type="ECO:0000313" key="22">
    <source>
        <dbReference type="EMBL" id="AEV32274.1"/>
    </source>
</evidence>
<dbReference type="InterPro" id="IPR023346">
    <property type="entry name" value="Lysozyme-like_dom_sf"/>
</dbReference>
<evidence type="ECO:0000256" key="3">
    <source>
        <dbReference type="ARBA" id="ARBA00007090"/>
    </source>
</evidence>
<evidence type="ECO:0000256" key="18">
    <source>
        <dbReference type="SAM" id="MobiDB-lite"/>
    </source>
</evidence>
<comment type="catalytic activity">
    <reaction evidence="16">
        <text>Preferential cleavage: (Ac)2-L-Lys-D-Ala-|-D-Ala. Also transpeptidation of peptidyl-alanyl moieties that are N-acyl substituents of D-alanine.</text>
        <dbReference type="EC" id="3.4.16.4"/>
    </reaction>
</comment>
<dbReference type="EMBL" id="CP003156">
    <property type="protein sequence ID" value="AEV32274.1"/>
    <property type="molecule type" value="Genomic_DNA"/>
</dbReference>
<keyword evidence="14" id="KW-0511">Multifunctional enzyme</keyword>
<dbReference type="SUPFAM" id="SSF56601">
    <property type="entry name" value="beta-lactamase/transpeptidase-like"/>
    <property type="match status" value="1"/>
</dbReference>
<feature type="region of interest" description="Disordered" evidence="18">
    <location>
        <begin position="736"/>
        <end position="769"/>
    </location>
</feature>
<dbReference type="Proteomes" id="UP000005631">
    <property type="component" value="Chromosome"/>
</dbReference>
<feature type="transmembrane region" description="Helical" evidence="19">
    <location>
        <begin position="9"/>
        <end position="31"/>
    </location>
</feature>
<dbReference type="GO" id="GO:0071555">
    <property type="term" value="P:cell wall organization"/>
    <property type="evidence" value="ECO:0007669"/>
    <property type="project" value="UniProtKB-KW"/>
</dbReference>
<evidence type="ECO:0000256" key="15">
    <source>
        <dbReference type="ARBA" id="ARBA00023316"/>
    </source>
</evidence>
<dbReference type="PATRIC" id="fig|926562.3.peg.1284"/>
<evidence type="ECO:0000256" key="16">
    <source>
        <dbReference type="ARBA" id="ARBA00034000"/>
    </source>
</evidence>
<keyword evidence="19" id="KW-0812">Transmembrane</keyword>